<proteinExistence type="predicted"/>
<evidence type="ECO:0000313" key="2">
    <source>
        <dbReference type="Proteomes" id="UP000789759"/>
    </source>
</evidence>
<gene>
    <name evidence="1" type="ORF">CPELLU_LOCUS1621</name>
</gene>
<organism evidence="1 2">
    <name type="scientific">Cetraspora pellucida</name>
    <dbReference type="NCBI Taxonomy" id="1433469"/>
    <lineage>
        <taxon>Eukaryota</taxon>
        <taxon>Fungi</taxon>
        <taxon>Fungi incertae sedis</taxon>
        <taxon>Mucoromycota</taxon>
        <taxon>Glomeromycotina</taxon>
        <taxon>Glomeromycetes</taxon>
        <taxon>Diversisporales</taxon>
        <taxon>Gigasporaceae</taxon>
        <taxon>Cetraspora</taxon>
    </lineage>
</organism>
<dbReference type="AlphaFoldDB" id="A0A9N8ZE38"/>
<evidence type="ECO:0000313" key="1">
    <source>
        <dbReference type="EMBL" id="CAG8483220.1"/>
    </source>
</evidence>
<reference evidence="1" key="1">
    <citation type="submission" date="2021-06" db="EMBL/GenBank/DDBJ databases">
        <authorList>
            <person name="Kallberg Y."/>
            <person name="Tangrot J."/>
            <person name="Rosling A."/>
        </authorList>
    </citation>
    <scope>NUCLEOTIDE SEQUENCE</scope>
    <source>
        <strain evidence="1">FL966</strain>
    </source>
</reference>
<accession>A0A9N8ZE38</accession>
<dbReference type="Proteomes" id="UP000789759">
    <property type="component" value="Unassembled WGS sequence"/>
</dbReference>
<feature type="non-terminal residue" evidence="1">
    <location>
        <position position="1"/>
    </location>
</feature>
<sequence>KTKVDFLEINKLNKSDHYDVIYKSYYFYSYFNVYLKAAAINNQIDNLYFY</sequence>
<name>A0A9N8ZE38_9GLOM</name>
<protein>
    <submittedName>
        <fullName evidence="1">21131_t:CDS:1</fullName>
    </submittedName>
</protein>
<dbReference type="EMBL" id="CAJVQA010000624">
    <property type="protein sequence ID" value="CAG8483220.1"/>
    <property type="molecule type" value="Genomic_DNA"/>
</dbReference>
<comment type="caution">
    <text evidence="1">The sequence shown here is derived from an EMBL/GenBank/DDBJ whole genome shotgun (WGS) entry which is preliminary data.</text>
</comment>
<keyword evidence="2" id="KW-1185">Reference proteome</keyword>